<feature type="transmembrane region" description="Helical" evidence="3">
    <location>
        <begin position="31"/>
        <end position="51"/>
    </location>
</feature>
<evidence type="ECO:0000256" key="2">
    <source>
        <dbReference type="ARBA" id="ARBA00022695"/>
    </source>
</evidence>
<accession>A0ABU5NAP7</accession>
<feature type="domain" description="Cytidyltransferase-like" evidence="4">
    <location>
        <begin position="77"/>
        <end position="147"/>
    </location>
</feature>
<evidence type="ECO:0000256" key="1">
    <source>
        <dbReference type="ARBA" id="ARBA00022679"/>
    </source>
</evidence>
<keyword evidence="3" id="KW-1133">Transmembrane helix</keyword>
<dbReference type="Pfam" id="PF01467">
    <property type="entry name" value="CTP_transf_like"/>
    <property type="match status" value="1"/>
</dbReference>
<keyword evidence="3" id="KW-0472">Membrane</keyword>
<dbReference type="InterPro" id="IPR050385">
    <property type="entry name" value="Archaeal_FAD_synthase"/>
</dbReference>
<dbReference type="InterPro" id="IPR014729">
    <property type="entry name" value="Rossmann-like_a/b/a_fold"/>
</dbReference>
<keyword evidence="3" id="KW-0812">Transmembrane</keyword>
<organism evidence="5 6">
    <name type="scientific">Candidatus Megaera venefica</name>
    <dbReference type="NCBI Taxonomy" id="2055910"/>
    <lineage>
        <taxon>Bacteria</taxon>
        <taxon>Pseudomonadati</taxon>
        <taxon>Pseudomonadota</taxon>
        <taxon>Alphaproteobacteria</taxon>
        <taxon>Rickettsiales</taxon>
        <taxon>Rickettsiaceae</taxon>
        <taxon>Candidatus Megaera</taxon>
    </lineage>
</organism>
<comment type="caution">
    <text evidence="5">The sequence shown here is derived from an EMBL/GenBank/DDBJ whole genome shotgun (WGS) entry which is preliminary data.</text>
</comment>
<sequence>MPKKHENENEIERARQGALYSNLERIYNFRLSSIVAIVLCSLMLSACASSYSKTNFAIISNYDHKKVMDCGKKKIVLIGGCFDLLHYGHFEYLRKAKSEGEYLIVALEPDKSIIKYKNRQPFHNQKQRAVNLSSIRFVDHVLMLPELKGYDDYRQLVIDTCPNVIAITQGDPQLANIKKQAAGVGAEVKEVVNLLDGMSSSAILKTRSSRT</sequence>
<proteinExistence type="predicted"/>
<protein>
    <submittedName>
        <fullName evidence="5">Glycerol-3-phosphate cytidyltransferase-like nucleotidyltransferase</fullName>
    </submittedName>
</protein>
<gene>
    <name evidence="5" type="ORF">Megvenef_00211</name>
</gene>
<keyword evidence="6" id="KW-1185">Reference proteome</keyword>
<dbReference type="SUPFAM" id="SSF52374">
    <property type="entry name" value="Nucleotidylyl transferase"/>
    <property type="match status" value="1"/>
</dbReference>
<dbReference type="Gene3D" id="3.40.50.620">
    <property type="entry name" value="HUPs"/>
    <property type="match status" value="1"/>
</dbReference>
<dbReference type="PANTHER" id="PTHR43793">
    <property type="entry name" value="FAD SYNTHASE"/>
    <property type="match status" value="1"/>
</dbReference>
<dbReference type="RefSeq" id="WP_410519744.1">
    <property type="nucleotide sequence ID" value="NZ_JARJFB010000008.1"/>
</dbReference>
<evidence type="ECO:0000256" key="3">
    <source>
        <dbReference type="SAM" id="Phobius"/>
    </source>
</evidence>
<dbReference type="InterPro" id="IPR004821">
    <property type="entry name" value="Cyt_trans-like"/>
</dbReference>
<dbReference type="EMBL" id="JARJFB010000008">
    <property type="protein sequence ID" value="MEA0970255.1"/>
    <property type="molecule type" value="Genomic_DNA"/>
</dbReference>
<keyword evidence="2" id="KW-0548">Nucleotidyltransferase</keyword>
<keyword evidence="1" id="KW-0808">Transferase</keyword>
<evidence type="ECO:0000259" key="4">
    <source>
        <dbReference type="Pfam" id="PF01467"/>
    </source>
</evidence>
<dbReference type="NCBIfam" id="TIGR00125">
    <property type="entry name" value="cyt_tran_rel"/>
    <property type="match status" value="1"/>
</dbReference>
<reference evidence="5 6" key="1">
    <citation type="submission" date="2023-03" db="EMBL/GenBank/DDBJ databases">
        <title>Host association and intracellularity evolved multiple times independently in the Rickettsiales.</title>
        <authorList>
            <person name="Castelli M."/>
            <person name="Nardi T."/>
            <person name="Gammuto L."/>
            <person name="Bellinzona G."/>
            <person name="Sabaneyeva E."/>
            <person name="Potekhin A."/>
            <person name="Serra V."/>
            <person name="Petroni G."/>
            <person name="Sassera D."/>
        </authorList>
    </citation>
    <scope>NUCLEOTIDE SEQUENCE [LARGE SCALE GENOMIC DNA]</scope>
    <source>
        <strain evidence="5 6">Sr 2-6</strain>
    </source>
</reference>
<evidence type="ECO:0000313" key="6">
    <source>
        <dbReference type="Proteomes" id="UP001291687"/>
    </source>
</evidence>
<evidence type="ECO:0000313" key="5">
    <source>
        <dbReference type="EMBL" id="MEA0970255.1"/>
    </source>
</evidence>
<dbReference type="Proteomes" id="UP001291687">
    <property type="component" value="Unassembled WGS sequence"/>
</dbReference>
<dbReference type="PANTHER" id="PTHR43793:SF1">
    <property type="entry name" value="FAD SYNTHASE"/>
    <property type="match status" value="1"/>
</dbReference>
<name>A0ABU5NAP7_9RICK</name>